<gene>
    <name evidence="2" type="ORF">GGR12_002609</name>
</gene>
<keyword evidence="1" id="KW-0472">Membrane</keyword>
<sequence length="189" mass="21943">MDMFEYVMVLVSIIVGLAMTHLLQGLVEIAQRPKRMKIASIHLVWVIYMVITVAFWWWWQFKLQLLPVWTFQAYLFVLGYAVILYILATLLFPKVLDPDLDLDAFFYDSRGWFFGFNALYFVVDLLDSRLKGAEHFASLGLEYVVTTMLSAVLCLGGMKIRNPAYHWGVALFILLYQTAWAFRQFGTMG</sequence>
<feature type="transmembrane region" description="Helical" evidence="1">
    <location>
        <begin position="6"/>
        <end position="27"/>
    </location>
</feature>
<evidence type="ECO:0000256" key="1">
    <source>
        <dbReference type="SAM" id="Phobius"/>
    </source>
</evidence>
<evidence type="ECO:0000313" key="3">
    <source>
        <dbReference type="Proteomes" id="UP000529946"/>
    </source>
</evidence>
<dbReference type="Proteomes" id="UP000529946">
    <property type="component" value="Unassembled WGS sequence"/>
</dbReference>
<reference evidence="2 3" key="1">
    <citation type="submission" date="2020-08" db="EMBL/GenBank/DDBJ databases">
        <title>Genomic Encyclopedia of Type Strains, Phase IV (KMG-IV): sequencing the most valuable type-strain genomes for metagenomic binning, comparative biology and taxonomic classification.</title>
        <authorList>
            <person name="Goeker M."/>
        </authorList>
    </citation>
    <scope>NUCLEOTIDE SEQUENCE [LARGE SCALE GENOMIC DNA]</scope>
    <source>
        <strain evidence="2 3">DSM 23960</strain>
    </source>
</reference>
<feature type="transmembrane region" description="Helical" evidence="1">
    <location>
        <begin position="39"/>
        <end position="59"/>
    </location>
</feature>
<comment type="caution">
    <text evidence="2">The sequence shown here is derived from an EMBL/GenBank/DDBJ whole genome shotgun (WGS) entry which is preliminary data.</text>
</comment>
<keyword evidence="1" id="KW-0812">Transmembrane</keyword>
<protein>
    <submittedName>
        <fullName evidence="2">Uncharacterized protein</fullName>
    </submittedName>
</protein>
<evidence type="ECO:0000313" key="2">
    <source>
        <dbReference type="EMBL" id="MBB4083743.1"/>
    </source>
</evidence>
<feature type="transmembrane region" description="Helical" evidence="1">
    <location>
        <begin position="71"/>
        <end position="92"/>
    </location>
</feature>
<dbReference type="EMBL" id="JACIDM010000002">
    <property type="protein sequence ID" value="MBB4083743.1"/>
    <property type="molecule type" value="Genomic_DNA"/>
</dbReference>
<keyword evidence="3" id="KW-1185">Reference proteome</keyword>
<feature type="transmembrane region" description="Helical" evidence="1">
    <location>
        <begin position="135"/>
        <end position="157"/>
    </location>
</feature>
<name>A0A7W6JGJ5_9CAUL</name>
<organism evidence="2 3">
    <name type="scientific">Brevundimonas lenta</name>
    <dbReference type="NCBI Taxonomy" id="424796"/>
    <lineage>
        <taxon>Bacteria</taxon>
        <taxon>Pseudomonadati</taxon>
        <taxon>Pseudomonadota</taxon>
        <taxon>Alphaproteobacteria</taxon>
        <taxon>Caulobacterales</taxon>
        <taxon>Caulobacteraceae</taxon>
        <taxon>Brevundimonas</taxon>
    </lineage>
</organism>
<proteinExistence type="predicted"/>
<feature type="transmembrane region" description="Helical" evidence="1">
    <location>
        <begin position="164"/>
        <end position="182"/>
    </location>
</feature>
<keyword evidence="1" id="KW-1133">Transmembrane helix</keyword>
<accession>A0A7W6JGJ5</accession>
<feature type="transmembrane region" description="Helical" evidence="1">
    <location>
        <begin position="104"/>
        <end position="123"/>
    </location>
</feature>
<dbReference type="RefSeq" id="WP_183204810.1">
    <property type="nucleotide sequence ID" value="NZ_BAAAER010000007.1"/>
</dbReference>
<dbReference type="AlphaFoldDB" id="A0A7W6JGJ5"/>